<protein>
    <recommendedName>
        <fullName evidence="3">DUF177 domain-containing protein</fullName>
    </recommendedName>
</protein>
<evidence type="ECO:0000313" key="2">
    <source>
        <dbReference type="Proteomes" id="UP000054976"/>
    </source>
</evidence>
<proteinExistence type="predicted"/>
<dbReference type="InterPro" id="IPR003772">
    <property type="entry name" value="YceD"/>
</dbReference>
<reference evidence="2" key="1">
    <citation type="submission" date="2016-01" db="EMBL/GenBank/DDBJ databases">
        <title>Draft genome sequence of Thermodesulfovibrio aggregans strain TGE-P1.</title>
        <authorList>
            <person name="Sekiguchi Y."/>
            <person name="Ohashi A."/>
            <person name="Matsuura N."/>
            <person name="Tourlousse M.D."/>
        </authorList>
    </citation>
    <scope>NUCLEOTIDE SEQUENCE [LARGE SCALE GENOMIC DNA]</scope>
    <source>
        <strain evidence="2">TGE-P1</strain>
    </source>
</reference>
<dbReference type="STRING" id="86166.TAGGR_3216"/>
<dbReference type="Pfam" id="PF02620">
    <property type="entry name" value="YceD"/>
    <property type="match status" value="1"/>
</dbReference>
<name>A0A0U9HRR9_9BACT</name>
<dbReference type="EMBL" id="BCNO01000003">
    <property type="protein sequence ID" value="GAQ95740.1"/>
    <property type="molecule type" value="Genomic_DNA"/>
</dbReference>
<dbReference type="PANTHER" id="PTHR34374">
    <property type="entry name" value="LARGE RIBOSOMAL RNA SUBUNIT ACCUMULATION PROTEIN YCED HOMOLOG 1, CHLOROPLASTIC"/>
    <property type="match status" value="1"/>
</dbReference>
<accession>A0A0U9HRR9</accession>
<dbReference type="Proteomes" id="UP000054976">
    <property type="component" value="Unassembled WGS sequence"/>
</dbReference>
<dbReference type="AlphaFoldDB" id="A0A0U9HRR9"/>
<comment type="caution">
    <text evidence="1">The sequence shown here is derived from an EMBL/GenBank/DDBJ whole genome shotgun (WGS) entry which is preliminary data.</text>
</comment>
<dbReference type="OrthoDB" id="9790372at2"/>
<dbReference type="RefSeq" id="WP_059177166.1">
    <property type="nucleotide sequence ID" value="NZ_BCNO01000003.1"/>
</dbReference>
<evidence type="ECO:0000313" key="1">
    <source>
        <dbReference type="EMBL" id="GAQ95740.1"/>
    </source>
</evidence>
<dbReference type="PANTHER" id="PTHR34374:SF1">
    <property type="entry name" value="LARGE RIBOSOMAL RNA SUBUNIT ACCUMULATION PROTEIN YCED HOMOLOG 1, CHLOROPLASTIC"/>
    <property type="match status" value="1"/>
</dbReference>
<keyword evidence="2" id="KW-1185">Reference proteome</keyword>
<organism evidence="1 2">
    <name type="scientific">Thermodesulfovibrio aggregans</name>
    <dbReference type="NCBI Taxonomy" id="86166"/>
    <lineage>
        <taxon>Bacteria</taxon>
        <taxon>Pseudomonadati</taxon>
        <taxon>Nitrospirota</taxon>
        <taxon>Thermodesulfovibrionia</taxon>
        <taxon>Thermodesulfovibrionales</taxon>
        <taxon>Thermodesulfovibrionaceae</taxon>
        <taxon>Thermodesulfovibrio</taxon>
    </lineage>
</organism>
<sequence>MKIEVFDIPEEGLDIELEETPKIEGVKINKSFKAILRIEKKGAEVFIKGIVSGEVELQCSRCLKEYTHPIKTLVEVSYHPLEELNREELIELKKDEMDVDFYREGLIDTDDIIRDQILLNIPMKPLCSETCKGLCPVCGTDLNEFECRCEVKEIDPRMAVLQKLLRRMRKNG</sequence>
<evidence type="ECO:0008006" key="3">
    <source>
        <dbReference type="Google" id="ProtNLM"/>
    </source>
</evidence>
<gene>
    <name evidence="1" type="ORF">TAGGR_3216</name>
</gene>